<accession>A0ABP9FS82</accession>
<evidence type="ECO:0000256" key="1">
    <source>
        <dbReference type="SAM" id="MobiDB-lite"/>
    </source>
</evidence>
<feature type="region of interest" description="Disordered" evidence="1">
    <location>
        <begin position="433"/>
        <end position="480"/>
    </location>
</feature>
<feature type="transmembrane region" description="Helical" evidence="2">
    <location>
        <begin position="404"/>
        <end position="428"/>
    </location>
</feature>
<feature type="compositionally biased region" description="Acidic residues" evidence="1">
    <location>
        <begin position="455"/>
        <end position="472"/>
    </location>
</feature>
<feature type="region of interest" description="Disordered" evidence="1">
    <location>
        <begin position="244"/>
        <end position="285"/>
    </location>
</feature>
<evidence type="ECO:0000256" key="2">
    <source>
        <dbReference type="SAM" id="Phobius"/>
    </source>
</evidence>
<dbReference type="EMBL" id="BAABLW010000002">
    <property type="protein sequence ID" value="GAA4913830.1"/>
    <property type="molecule type" value="Genomic_DNA"/>
</dbReference>
<dbReference type="Gene3D" id="2.60.120.260">
    <property type="entry name" value="Galactose-binding domain-like"/>
    <property type="match status" value="1"/>
</dbReference>
<keyword evidence="2" id="KW-0472">Membrane</keyword>
<feature type="region of interest" description="Disordered" evidence="1">
    <location>
        <begin position="315"/>
        <end position="394"/>
    </location>
</feature>
<proteinExistence type="predicted"/>
<reference evidence="4" key="1">
    <citation type="journal article" date="2019" name="Int. J. Syst. Evol. Microbiol.">
        <title>The Global Catalogue of Microorganisms (GCM) 10K type strain sequencing project: providing services to taxonomists for standard genome sequencing and annotation.</title>
        <authorList>
            <consortium name="The Broad Institute Genomics Platform"/>
            <consortium name="The Broad Institute Genome Sequencing Center for Infectious Disease"/>
            <person name="Wu L."/>
            <person name="Ma J."/>
        </authorList>
    </citation>
    <scope>NUCLEOTIDE SEQUENCE [LARGE SCALE GENOMIC DNA]</scope>
    <source>
        <strain evidence="4">JCM 19129</strain>
    </source>
</reference>
<keyword evidence="4" id="KW-1185">Reference proteome</keyword>
<dbReference type="RefSeq" id="WP_345476584.1">
    <property type="nucleotide sequence ID" value="NZ_BAABLW010000002.1"/>
</dbReference>
<evidence type="ECO:0000313" key="3">
    <source>
        <dbReference type="EMBL" id="GAA4913830.1"/>
    </source>
</evidence>
<feature type="compositionally biased region" description="Acidic residues" evidence="1">
    <location>
        <begin position="263"/>
        <end position="273"/>
    </location>
</feature>
<evidence type="ECO:0000313" key="4">
    <source>
        <dbReference type="Proteomes" id="UP001500368"/>
    </source>
</evidence>
<sequence>MAQPFGVGDVVGGRYRITHHVVTSADQDVVFQATDEVLDREVSVLLAARSNAKQVATSAKELATGERSSEVQVLDLGLAQERTYLISSLVDPNQLLDLVVPDAAPYVEPYFTDSLGSELFGQSREMEPQTYDDDAEYYAQLQAGLDPAQETSQPAGRFARRRPAFLDKVKAASQEDQDAESAARAGQPADLQNAVEAAGQALGVEPGGGAFGLHSDLAEVAADPSADTQETIEAARSVLPAEDFEAAGPPAPVDSGPESSVAETDDSDADYAPEESYGPVTERDPSAAISTVSVGPLAAQQQPTKVDQIIAEGEEVIDNPPESPEPSYDRRTAPEFGEPASTPAAESYPDHAPAPHGERPGSFTGLISAVPAATRSPFPAGDSPDRETALAPAADAEAEQKPALGGWIAAAVLAAVVLAAAVVIFLALRSGNEPDAAPAAPEQTQEQQEPTPEQTADDDAAAAETGETEPSPEETGPAPAVATVTREVPESPGLNAAADGQLSNLIDGSADSAWATQSFATANFGGFASAMNVVLELEEPAQVSEVTVQAQGEYEGGSFEVLLSDSASISGASSIGTGDFSDQQASVSTEPTEAAFVIIQITELPQEVTPTVAGMPFRLQLGEIDVS</sequence>
<name>A0ABP9FS82_9MICC</name>
<protein>
    <recommendedName>
        <fullName evidence="5">ABC transporter substrate-binding protein</fullName>
    </recommendedName>
</protein>
<keyword evidence="2" id="KW-0812">Transmembrane</keyword>
<feature type="region of interest" description="Disordered" evidence="1">
    <location>
        <begin position="169"/>
        <end position="190"/>
    </location>
</feature>
<organism evidence="3 4">
    <name type="scientific">Nesterenkonia rhizosphaerae</name>
    <dbReference type="NCBI Taxonomy" id="1348272"/>
    <lineage>
        <taxon>Bacteria</taxon>
        <taxon>Bacillati</taxon>
        <taxon>Actinomycetota</taxon>
        <taxon>Actinomycetes</taxon>
        <taxon>Micrococcales</taxon>
        <taxon>Micrococcaceae</taxon>
        <taxon>Nesterenkonia</taxon>
    </lineage>
</organism>
<comment type="caution">
    <text evidence="3">The sequence shown here is derived from an EMBL/GenBank/DDBJ whole genome shotgun (WGS) entry which is preliminary data.</text>
</comment>
<dbReference type="Proteomes" id="UP001500368">
    <property type="component" value="Unassembled WGS sequence"/>
</dbReference>
<gene>
    <name evidence="3" type="ORF">GCM10025790_05880</name>
</gene>
<keyword evidence="2" id="KW-1133">Transmembrane helix</keyword>
<feature type="compositionally biased region" description="Low complexity" evidence="1">
    <location>
        <begin position="433"/>
        <end position="454"/>
    </location>
</feature>
<evidence type="ECO:0008006" key="5">
    <source>
        <dbReference type="Google" id="ProtNLM"/>
    </source>
</evidence>